<name>A0A4Q4N4T0_ALTAL</name>
<comment type="caution">
    <text evidence="2">The sequence shown here is derived from an EMBL/GenBank/DDBJ whole genome shotgun (WGS) entry which is preliminary data.</text>
</comment>
<evidence type="ECO:0000313" key="2">
    <source>
        <dbReference type="EMBL" id="RYN70595.1"/>
    </source>
</evidence>
<reference evidence="3" key="1">
    <citation type="journal article" date="2019" name="bioRxiv">
        <title>Genomics, evolutionary history and diagnostics of the Alternaria alternata species group including apple and Asian pear pathotypes.</title>
        <authorList>
            <person name="Armitage A.D."/>
            <person name="Cockerton H.M."/>
            <person name="Sreenivasaprasad S."/>
            <person name="Woodhall J.W."/>
            <person name="Lane C.R."/>
            <person name="Harrison R.J."/>
            <person name="Clarkson J.P."/>
        </authorList>
    </citation>
    <scope>NUCLEOTIDE SEQUENCE [LARGE SCALE GENOMIC DNA]</scope>
    <source>
        <strain evidence="3">FERA 1177</strain>
    </source>
</reference>
<protein>
    <submittedName>
        <fullName evidence="2">Uncharacterized protein</fullName>
    </submittedName>
</protein>
<gene>
    <name evidence="2" type="ORF">AA0117_g10384</name>
</gene>
<dbReference type="Proteomes" id="UP000291422">
    <property type="component" value="Unassembled WGS sequence"/>
</dbReference>
<evidence type="ECO:0000313" key="3">
    <source>
        <dbReference type="Proteomes" id="UP000291422"/>
    </source>
</evidence>
<organism evidence="2 3">
    <name type="scientific">Alternaria alternata</name>
    <name type="common">Alternaria rot fungus</name>
    <name type="synonym">Torula alternata</name>
    <dbReference type="NCBI Taxonomy" id="5599"/>
    <lineage>
        <taxon>Eukaryota</taxon>
        <taxon>Fungi</taxon>
        <taxon>Dikarya</taxon>
        <taxon>Ascomycota</taxon>
        <taxon>Pezizomycotina</taxon>
        <taxon>Dothideomycetes</taxon>
        <taxon>Pleosporomycetidae</taxon>
        <taxon>Pleosporales</taxon>
        <taxon>Pleosporineae</taxon>
        <taxon>Pleosporaceae</taxon>
        <taxon>Alternaria</taxon>
        <taxon>Alternaria sect. Alternaria</taxon>
        <taxon>Alternaria alternata complex</taxon>
    </lineage>
</organism>
<proteinExistence type="predicted"/>
<dbReference type="EMBL" id="PDXD01000039">
    <property type="protein sequence ID" value="RYN70595.1"/>
    <property type="molecule type" value="Genomic_DNA"/>
</dbReference>
<dbReference type="AlphaFoldDB" id="A0A4Q4N4T0"/>
<evidence type="ECO:0000256" key="1">
    <source>
        <dbReference type="SAM" id="MobiDB-lite"/>
    </source>
</evidence>
<feature type="compositionally biased region" description="Basic and acidic residues" evidence="1">
    <location>
        <begin position="133"/>
        <end position="154"/>
    </location>
</feature>
<accession>A0A4Q4N4T0</accession>
<feature type="region of interest" description="Disordered" evidence="1">
    <location>
        <begin position="1"/>
        <end position="23"/>
    </location>
</feature>
<sequence>MAPPILPPTHQTTRANQPPQDGVQAARGMLQEPDHMRNVRSRIQEATSALQFELLQQLEVLDNDRATMRATLTAEADAQAAEIKTLAAKLKTAAADKKTLVGDLCNEKMRNKKVEEALTAEVKTLAAKLKSSTAKEERLDADLYDEKMSNKKVE</sequence>
<feature type="region of interest" description="Disordered" evidence="1">
    <location>
        <begin position="130"/>
        <end position="154"/>
    </location>
</feature>
<feature type="compositionally biased region" description="Polar residues" evidence="1">
    <location>
        <begin position="9"/>
        <end position="19"/>
    </location>
</feature>